<proteinExistence type="predicted"/>
<dbReference type="Proteomes" id="UP000094329">
    <property type="component" value="Unassembled WGS sequence"/>
</dbReference>
<reference evidence="1 2" key="1">
    <citation type="submission" date="2016-08" db="EMBL/GenBank/DDBJ databases">
        <title>Draft genome sequence of Candidatus Piscirickettsia litoralis, from seawater.</title>
        <authorList>
            <person name="Wan X."/>
            <person name="Lee A.J."/>
            <person name="Hou S."/>
            <person name="Donachie S.P."/>
        </authorList>
    </citation>
    <scope>NUCLEOTIDE SEQUENCE [LARGE SCALE GENOMIC DNA]</scope>
    <source>
        <strain evidence="1 2">Y2</strain>
    </source>
</reference>
<accession>A0ABX2ZWU7</accession>
<sequence length="100" mass="11587">MTSSYRLTYKHIKLLLVFFLKKLDMKSTKVNILFDEGLNHLAVKTIKAIDLYISTHSFKSSVTVNAHLWENLISHFDSTELYRKGIYLQPSLFADSNVSF</sequence>
<comment type="caution">
    <text evidence="1">The sequence shown here is derived from an EMBL/GenBank/DDBJ whole genome shotgun (WGS) entry which is preliminary data.</text>
</comment>
<protein>
    <submittedName>
        <fullName evidence="1">Uncharacterized protein</fullName>
    </submittedName>
</protein>
<keyword evidence="2" id="KW-1185">Reference proteome</keyword>
<organism evidence="1 2">
    <name type="scientific">Piscirickettsia litoralis</name>
    <dbReference type="NCBI Taxonomy" id="1891921"/>
    <lineage>
        <taxon>Bacteria</taxon>
        <taxon>Pseudomonadati</taxon>
        <taxon>Pseudomonadota</taxon>
        <taxon>Gammaproteobacteria</taxon>
        <taxon>Thiotrichales</taxon>
        <taxon>Piscirickettsiaceae</taxon>
        <taxon>Piscirickettsia</taxon>
    </lineage>
</organism>
<name>A0ABX2ZWU7_9GAMM</name>
<dbReference type="EMBL" id="MDTU01000007">
    <property type="protein sequence ID" value="ODN41097.1"/>
    <property type="molecule type" value="Genomic_DNA"/>
</dbReference>
<evidence type="ECO:0000313" key="2">
    <source>
        <dbReference type="Proteomes" id="UP000094329"/>
    </source>
</evidence>
<evidence type="ECO:0000313" key="1">
    <source>
        <dbReference type="EMBL" id="ODN41097.1"/>
    </source>
</evidence>
<gene>
    <name evidence="1" type="ORF">BGC07_18295</name>
</gene>